<name>A0AAC8Q430_9BACT</name>
<dbReference type="EMBL" id="QUMU01000004">
    <property type="protein sequence ID" value="REG33299.1"/>
    <property type="molecule type" value="Genomic_DNA"/>
</dbReference>
<protein>
    <submittedName>
        <fullName evidence="2 3">Beta-lactamase</fullName>
    </submittedName>
</protein>
<dbReference type="Proteomes" id="UP000035579">
    <property type="component" value="Chromosome"/>
</dbReference>
<dbReference type="Proteomes" id="UP000256345">
    <property type="component" value="Unassembled WGS sequence"/>
</dbReference>
<dbReference type="PANTHER" id="PTHR46825">
    <property type="entry name" value="D-ALANYL-D-ALANINE-CARBOXYPEPTIDASE/ENDOPEPTIDASE AMPH"/>
    <property type="match status" value="1"/>
</dbReference>
<dbReference type="KEGG" id="age:AA314_01619"/>
<dbReference type="Pfam" id="PF00144">
    <property type="entry name" value="Beta-lactamase"/>
    <property type="match status" value="1"/>
</dbReference>
<dbReference type="Gene3D" id="3.40.710.10">
    <property type="entry name" value="DD-peptidase/beta-lactamase superfamily"/>
    <property type="match status" value="1"/>
</dbReference>
<proteinExistence type="predicted"/>
<dbReference type="InterPro" id="IPR012338">
    <property type="entry name" value="Beta-lactam/transpept-like"/>
</dbReference>
<reference evidence="3 5" key="2">
    <citation type="submission" date="2018-08" db="EMBL/GenBank/DDBJ databases">
        <title>Genomic Encyclopedia of Archaeal and Bacterial Type Strains, Phase II (KMG-II): from individual species to whole genera.</title>
        <authorList>
            <person name="Goeker M."/>
        </authorList>
    </citation>
    <scope>NUCLEOTIDE SEQUENCE [LARGE SCALE GENOMIC DNA]</scope>
    <source>
        <strain evidence="3 5">DSM 2261</strain>
    </source>
</reference>
<evidence type="ECO:0000313" key="2">
    <source>
        <dbReference type="EMBL" id="AKI99992.1"/>
    </source>
</evidence>
<sequence length="459" mass="50161">MLLLVGLASARPATAAAPGPVLKRIDTFVREEMERQKVPGVALGIVHRGKVVLAKGYGFANLEHQVPVGPETIFQSGSLGKQFTATAVMLQVEAGRLSLSDTLTKFFPEAPAAWGAITVRHLLTHTSGLADLEGLLDPRKDYTDEDFARFCYALPIEFTPGSRWSYSNTGYVLLGIIVNRVAGTFYGNILRDQVFKPAGMKTARGISEEDLVPHRAAGYRLVNGEVKNQEWVSPSLNTTGDGALYFSVKDLIAWDAAVQARALLTPASWQEILSPVKLSSGATFPYGFGWMFDERGGKPLHHHSGGWQGFSTHYSRFLGEGLSIIVLTNSAHARPSRIVDGIAALMNPALAVPLPTPIPDTEPQVTAKLAALLEQVRSEGLEEAHFAYPPKGFFPEGAQAYQEQLRTLGPAGKLVLVQRRTLGDERLYTYEVPFGTRNYVYTVGLAPDDRLTIFRLWAK</sequence>
<dbReference type="InterPro" id="IPR050491">
    <property type="entry name" value="AmpC-like"/>
</dbReference>
<evidence type="ECO:0000313" key="4">
    <source>
        <dbReference type="Proteomes" id="UP000035579"/>
    </source>
</evidence>
<evidence type="ECO:0000259" key="1">
    <source>
        <dbReference type="Pfam" id="PF00144"/>
    </source>
</evidence>
<reference evidence="2 4" key="1">
    <citation type="submission" date="2015-05" db="EMBL/GenBank/DDBJ databases">
        <title>Genome assembly of Archangium gephyra DSM 2261.</title>
        <authorList>
            <person name="Sharma G."/>
            <person name="Subramanian S."/>
        </authorList>
    </citation>
    <scope>NUCLEOTIDE SEQUENCE [LARGE SCALE GENOMIC DNA]</scope>
    <source>
        <strain evidence="2 4">DSM 2261</strain>
    </source>
</reference>
<dbReference type="AlphaFoldDB" id="A0AAC8Q430"/>
<dbReference type="PANTHER" id="PTHR46825:SF9">
    <property type="entry name" value="BETA-LACTAMASE-RELATED DOMAIN-CONTAINING PROTEIN"/>
    <property type="match status" value="1"/>
</dbReference>
<evidence type="ECO:0000313" key="5">
    <source>
        <dbReference type="Proteomes" id="UP000256345"/>
    </source>
</evidence>
<dbReference type="InterPro" id="IPR001466">
    <property type="entry name" value="Beta-lactam-related"/>
</dbReference>
<organism evidence="2 4">
    <name type="scientific">Archangium gephyra</name>
    <dbReference type="NCBI Taxonomy" id="48"/>
    <lineage>
        <taxon>Bacteria</taxon>
        <taxon>Pseudomonadati</taxon>
        <taxon>Myxococcota</taxon>
        <taxon>Myxococcia</taxon>
        <taxon>Myxococcales</taxon>
        <taxon>Cystobacterineae</taxon>
        <taxon>Archangiaceae</taxon>
        <taxon>Archangium</taxon>
    </lineage>
</organism>
<dbReference type="EMBL" id="CP011509">
    <property type="protein sequence ID" value="AKI99992.1"/>
    <property type="molecule type" value="Genomic_DNA"/>
</dbReference>
<gene>
    <name evidence="2" type="ORF">AA314_01619</name>
    <name evidence="3" type="ORF">ATI61_104590</name>
</gene>
<feature type="domain" description="Beta-lactamase-related" evidence="1">
    <location>
        <begin position="26"/>
        <end position="341"/>
    </location>
</feature>
<evidence type="ECO:0000313" key="3">
    <source>
        <dbReference type="EMBL" id="REG33299.1"/>
    </source>
</evidence>
<dbReference type="SUPFAM" id="SSF56601">
    <property type="entry name" value="beta-lactamase/transpeptidase-like"/>
    <property type="match status" value="1"/>
</dbReference>
<keyword evidence="5" id="KW-1185">Reference proteome</keyword>
<accession>A0AAC8Q430</accession>